<gene>
    <name evidence="4" type="primary">LOC106473992</name>
</gene>
<dbReference type="RefSeq" id="XP_013790132.2">
    <property type="nucleotide sequence ID" value="XM_013934678.2"/>
</dbReference>
<protein>
    <submittedName>
        <fullName evidence="4">Tether containing UBX domain for GLUT4-like</fullName>
    </submittedName>
</protein>
<dbReference type="InterPro" id="IPR029071">
    <property type="entry name" value="Ubiquitin-like_domsf"/>
</dbReference>
<dbReference type="InterPro" id="IPR059238">
    <property type="entry name" value="UBX1_UBXN9"/>
</dbReference>
<feature type="region of interest" description="Disordered" evidence="1">
    <location>
        <begin position="203"/>
        <end position="244"/>
    </location>
</feature>
<keyword evidence="3" id="KW-1185">Reference proteome</keyword>
<dbReference type="PANTHER" id="PTHR46467">
    <property type="entry name" value="TETHER CONTAINING UBX DOMAIN FOR GLUT4"/>
    <property type="match status" value="1"/>
</dbReference>
<dbReference type="PANTHER" id="PTHR46467:SF1">
    <property type="entry name" value="TETHER CONTAINING UBX DOMAIN FOR GLUT4"/>
    <property type="match status" value="1"/>
</dbReference>
<name>A0ABM1BWP8_LIMPO</name>
<accession>A0ABM1BWP8</accession>
<feature type="domain" description="TUG ubiquitin-like" evidence="2">
    <location>
        <begin position="11"/>
        <end position="72"/>
    </location>
</feature>
<feature type="compositionally biased region" description="Polar residues" evidence="1">
    <location>
        <begin position="229"/>
        <end position="244"/>
    </location>
</feature>
<dbReference type="GeneID" id="106473992"/>
<organism evidence="3 4">
    <name type="scientific">Limulus polyphemus</name>
    <name type="common">Atlantic horseshoe crab</name>
    <dbReference type="NCBI Taxonomy" id="6850"/>
    <lineage>
        <taxon>Eukaryota</taxon>
        <taxon>Metazoa</taxon>
        <taxon>Ecdysozoa</taxon>
        <taxon>Arthropoda</taxon>
        <taxon>Chelicerata</taxon>
        <taxon>Merostomata</taxon>
        <taxon>Xiphosura</taxon>
        <taxon>Limulidae</taxon>
        <taxon>Limulus</taxon>
    </lineage>
</organism>
<dbReference type="Proteomes" id="UP000694941">
    <property type="component" value="Unplaced"/>
</dbReference>
<evidence type="ECO:0000313" key="4">
    <source>
        <dbReference type="RefSeq" id="XP_013790132.2"/>
    </source>
</evidence>
<evidence type="ECO:0000259" key="2">
    <source>
        <dbReference type="Pfam" id="PF11470"/>
    </source>
</evidence>
<sequence length="328" mass="36420">MASSMSVVILCPNGRRQTVKVSPNTSLLQVLEEASKKQGFEAQQYELKHHNKRLDLSLSVRFANLPNNGLIEMCPASKPRTDGLVTLGLQTEMGERLLHDFQSSLSLWDVISYWIKERGKNVVQGGPTEGEPICVYMRKEVAGEVALKNTTLHSLGLTSGKAIIRLMYRPVESLKSQAHVTKPLSHPHVQDFLSDQSKSDDWASTSVEKISETSLSPDSLHQALPEPTGPTQEESSNSCVEVQECSNTASSGEAKMDTCDTEDIPDRVQNNQPAASNILSVEEIDRNYQPLDSMEAENELVFVSFVFFIHGELEILKQISFNNEVFDL</sequence>
<dbReference type="Pfam" id="PF11470">
    <property type="entry name" value="TUG-UBL1"/>
    <property type="match status" value="1"/>
</dbReference>
<reference evidence="4" key="1">
    <citation type="submission" date="2025-08" db="UniProtKB">
        <authorList>
            <consortium name="RefSeq"/>
        </authorList>
    </citation>
    <scope>IDENTIFICATION</scope>
    <source>
        <tissue evidence="4">Muscle</tissue>
    </source>
</reference>
<proteinExistence type="predicted"/>
<dbReference type="InterPro" id="IPR021569">
    <property type="entry name" value="TUG-UBL1"/>
</dbReference>
<dbReference type="SUPFAM" id="SSF54236">
    <property type="entry name" value="Ubiquitin-like"/>
    <property type="match status" value="1"/>
</dbReference>
<dbReference type="CDD" id="cd16105">
    <property type="entry name" value="Ubl_ASPSCR1_like"/>
    <property type="match status" value="1"/>
</dbReference>
<feature type="compositionally biased region" description="Polar residues" evidence="1">
    <location>
        <begin position="203"/>
        <end position="219"/>
    </location>
</feature>
<dbReference type="CDD" id="cd17075">
    <property type="entry name" value="UBX1_UBXN9"/>
    <property type="match status" value="1"/>
</dbReference>
<evidence type="ECO:0000313" key="3">
    <source>
        <dbReference type="Proteomes" id="UP000694941"/>
    </source>
</evidence>
<evidence type="ECO:0000256" key="1">
    <source>
        <dbReference type="SAM" id="MobiDB-lite"/>
    </source>
</evidence>
<dbReference type="Gene3D" id="3.10.20.90">
    <property type="entry name" value="Phosphatidylinositol 3-kinase Catalytic Subunit, Chain A, domain 1"/>
    <property type="match status" value="1"/>
</dbReference>